<dbReference type="EMBL" id="CP088147">
    <property type="protein sequence ID" value="UTU49851.1"/>
    <property type="molecule type" value="Genomic_DNA"/>
</dbReference>
<evidence type="ECO:0000313" key="2">
    <source>
        <dbReference type="Proteomes" id="UP001060070"/>
    </source>
</evidence>
<accession>A0AB38T5Q9</accession>
<dbReference type="RefSeq" id="WP_024503211.1">
    <property type="nucleotide sequence ID" value="NZ_CP088147.1"/>
</dbReference>
<dbReference type="Proteomes" id="UP001060070">
    <property type="component" value="Chromosome"/>
</dbReference>
<gene>
    <name evidence="1" type="ORF">LRP29_20415</name>
</gene>
<proteinExistence type="predicted"/>
<dbReference type="AlphaFoldDB" id="A0AB38T5Q9"/>
<protein>
    <submittedName>
        <fullName evidence="1">Uncharacterized protein</fullName>
    </submittedName>
</protein>
<keyword evidence="2" id="KW-1185">Reference proteome</keyword>
<organism evidence="1 2">
    <name type="scientific">Mesorhizobium ciceri</name>
    <dbReference type="NCBI Taxonomy" id="39645"/>
    <lineage>
        <taxon>Bacteria</taxon>
        <taxon>Pseudomonadati</taxon>
        <taxon>Pseudomonadota</taxon>
        <taxon>Alphaproteobacteria</taxon>
        <taxon>Hyphomicrobiales</taxon>
        <taxon>Phyllobacteriaceae</taxon>
        <taxon>Mesorhizobium</taxon>
    </lineage>
</organism>
<reference evidence="1 2" key="1">
    <citation type="journal article" date="2022" name="Microbiol. Resour. Announc.">
        <title>Complete Genome Sequence of Mesorhizobium ciceri Strain R30, a Rhizobium Used as a Commercial Inoculant for Chickpea in Argentina.</title>
        <authorList>
            <person name="Foresto E."/>
            <person name="Revale S."/>
            <person name="Primo E."/>
            <person name="Nievas F."/>
            <person name="Carezzano E."/>
            <person name="Puente M."/>
            <person name="Alzari P."/>
            <person name="Mart M."/>
            <person name="Ben-Assaya M."/>
            <person name="Mornico D."/>
            <person name="Santoro M."/>
            <person name="Mart F."/>
            <person name="Giordano W."/>
            <person name="Bogino P."/>
        </authorList>
    </citation>
    <scope>NUCLEOTIDE SEQUENCE [LARGE SCALE GENOMIC DNA]</scope>
    <source>
        <strain evidence="1 2">R30</strain>
    </source>
</reference>
<evidence type="ECO:0000313" key="1">
    <source>
        <dbReference type="EMBL" id="UTU49851.1"/>
    </source>
</evidence>
<name>A0AB38T5Q9_9HYPH</name>
<sequence>MMLFEPLDSDYHKRSVLYHAARLSMLHDRMLMRFDKVEEAADKVQAAAAVLVDVTHGSAVDAFQDAVSRNSSADFLQVEAGQTIGL</sequence>